<dbReference type="Proteomes" id="UP001407405">
    <property type="component" value="Unassembled WGS sequence"/>
</dbReference>
<dbReference type="PANTHER" id="PTHR46679:SF1">
    <property type="entry name" value="GLUTAREDOXIN-2, MITOCHONDRIAL"/>
    <property type="match status" value="1"/>
</dbReference>
<comment type="function">
    <text evidence="6">Has a glutathione-disulfide oxidoreductase activity in the presence of NADPH and glutathione reductase. Reduces low molecular weight disulfides and proteins.</text>
</comment>
<gene>
    <name evidence="8" type="primary">grxC</name>
    <name evidence="8" type="ORF">AAIG11_11370</name>
</gene>
<comment type="similarity">
    <text evidence="1 6">Belongs to the glutaredoxin family.</text>
</comment>
<keyword evidence="3 6" id="KW-0249">Electron transport</keyword>
<accession>A0ABU9VV81</accession>
<keyword evidence="6" id="KW-0963">Cytoplasm</keyword>
<protein>
    <recommendedName>
        <fullName evidence="6">Glutaredoxin</fullName>
    </recommendedName>
</protein>
<dbReference type="InterPro" id="IPR014025">
    <property type="entry name" value="Glutaredoxin_subgr"/>
</dbReference>
<proteinExistence type="inferred from homology"/>
<dbReference type="SUPFAM" id="SSF52833">
    <property type="entry name" value="Thioredoxin-like"/>
    <property type="match status" value="1"/>
</dbReference>
<evidence type="ECO:0000256" key="5">
    <source>
        <dbReference type="ARBA" id="ARBA00023284"/>
    </source>
</evidence>
<name>A0ABU9VV81_9CLOT</name>
<evidence type="ECO:0000256" key="3">
    <source>
        <dbReference type="ARBA" id="ARBA00022982"/>
    </source>
</evidence>
<dbReference type="CDD" id="cd03418">
    <property type="entry name" value="GRX_GRXb_1_3_like"/>
    <property type="match status" value="1"/>
</dbReference>
<dbReference type="Gene3D" id="3.40.30.10">
    <property type="entry name" value="Glutaredoxin"/>
    <property type="match status" value="1"/>
</dbReference>
<evidence type="ECO:0000256" key="2">
    <source>
        <dbReference type="ARBA" id="ARBA00022448"/>
    </source>
</evidence>
<feature type="domain" description="Glutaredoxin" evidence="7">
    <location>
        <begin position="4"/>
        <end position="63"/>
    </location>
</feature>
<keyword evidence="9" id="KW-1185">Reference proteome</keyword>
<evidence type="ECO:0000256" key="6">
    <source>
        <dbReference type="RuleBase" id="RU364065"/>
    </source>
</evidence>
<dbReference type="PROSITE" id="PS51354">
    <property type="entry name" value="GLUTAREDOXIN_2"/>
    <property type="match status" value="1"/>
</dbReference>
<keyword evidence="2 6" id="KW-0813">Transport</keyword>
<dbReference type="InterPro" id="IPR002109">
    <property type="entry name" value="Glutaredoxin"/>
</dbReference>
<dbReference type="RefSeq" id="WP_343186394.1">
    <property type="nucleotide sequence ID" value="NZ_JBCITM010000011.1"/>
</dbReference>
<dbReference type="InterPro" id="IPR036249">
    <property type="entry name" value="Thioredoxin-like_sf"/>
</dbReference>
<dbReference type="InterPro" id="IPR011767">
    <property type="entry name" value="GLR_AS"/>
</dbReference>
<evidence type="ECO:0000313" key="8">
    <source>
        <dbReference type="EMBL" id="MEN1761079.1"/>
    </source>
</evidence>
<keyword evidence="5 6" id="KW-0676">Redox-active center</keyword>
<dbReference type="InterPro" id="IPR011900">
    <property type="entry name" value="GRX_bact"/>
</dbReference>
<organism evidence="8 9">
    <name type="scientific">Anoxynatronum sibiricum</name>
    <dbReference type="NCBI Taxonomy" id="210623"/>
    <lineage>
        <taxon>Bacteria</taxon>
        <taxon>Bacillati</taxon>
        <taxon>Bacillota</taxon>
        <taxon>Clostridia</taxon>
        <taxon>Eubacteriales</taxon>
        <taxon>Clostridiaceae</taxon>
        <taxon>Anoxynatronum</taxon>
    </lineage>
</organism>
<dbReference type="Pfam" id="PF00462">
    <property type="entry name" value="Glutaredoxin"/>
    <property type="match status" value="1"/>
</dbReference>
<dbReference type="PROSITE" id="PS00195">
    <property type="entry name" value="GLUTAREDOXIN_1"/>
    <property type="match status" value="1"/>
</dbReference>
<dbReference type="NCBIfam" id="TIGR02181">
    <property type="entry name" value="GRX_bact"/>
    <property type="match status" value="1"/>
</dbReference>
<keyword evidence="4" id="KW-1015">Disulfide bond</keyword>
<comment type="caution">
    <text evidence="8">The sequence shown here is derived from an EMBL/GenBank/DDBJ whole genome shotgun (WGS) entry which is preliminary data.</text>
</comment>
<evidence type="ECO:0000256" key="4">
    <source>
        <dbReference type="ARBA" id="ARBA00023157"/>
    </source>
</evidence>
<sequence>MKKVEVYCWTYCPYCIRAMQLLDREGIAYEKIVIDGDDEALQELKKKTGSGTVPQIFVDGNFIGGCDDLMAIKRQGKWESLFS</sequence>
<dbReference type="PANTHER" id="PTHR46679">
    <property type="match status" value="1"/>
</dbReference>
<evidence type="ECO:0000259" key="7">
    <source>
        <dbReference type="Pfam" id="PF00462"/>
    </source>
</evidence>
<reference evidence="8 9" key="1">
    <citation type="submission" date="2024-04" db="EMBL/GenBank/DDBJ databases">
        <title>Genome sequencing and metabolic network reconstruction of aminoacids and betaine degradation by Anoxynatronum sibiricum.</title>
        <authorList>
            <person name="Detkova E.N."/>
            <person name="Boltjanskaja Y.V."/>
            <person name="Mardanov A.V."/>
            <person name="Kevbrin V."/>
        </authorList>
    </citation>
    <scope>NUCLEOTIDE SEQUENCE [LARGE SCALE GENOMIC DNA]</scope>
    <source>
        <strain evidence="8 9">Z-7981</strain>
    </source>
</reference>
<evidence type="ECO:0000313" key="9">
    <source>
        <dbReference type="Proteomes" id="UP001407405"/>
    </source>
</evidence>
<dbReference type="EMBL" id="JBCITM010000011">
    <property type="protein sequence ID" value="MEN1761079.1"/>
    <property type="molecule type" value="Genomic_DNA"/>
</dbReference>
<evidence type="ECO:0000256" key="1">
    <source>
        <dbReference type="ARBA" id="ARBA00007787"/>
    </source>
</evidence>
<dbReference type="PRINTS" id="PR00160">
    <property type="entry name" value="GLUTAREDOXIN"/>
</dbReference>